<protein>
    <submittedName>
        <fullName evidence="1">Uncharacterized protein</fullName>
    </submittedName>
</protein>
<proteinExistence type="predicted"/>
<dbReference type="Proteomes" id="UP000075903">
    <property type="component" value="Unassembled WGS sequence"/>
</dbReference>
<reference evidence="1" key="1">
    <citation type="submission" date="2020-05" db="UniProtKB">
        <authorList>
            <consortium name="EnsemblMetazoa"/>
        </authorList>
    </citation>
    <scope>IDENTIFICATION</scope>
    <source>
        <strain evidence="1">MAF</strain>
    </source>
</reference>
<sequence>MDGFANHELKFSKRLVKLVNGRRKMLAARSAKRLNVMNSSYALDRTYTQGEKYRAAPPSDARRWAGLGWAALSPDPTAPELVAAPAPVLPAAVPPSGSIRSFVFGIAQCMLCWTCSFMPSQFL</sequence>
<dbReference type="VEuPathDB" id="VectorBase:AMEM016006"/>
<dbReference type="AlphaFoldDB" id="A0A182VJG2"/>
<evidence type="ECO:0000313" key="1">
    <source>
        <dbReference type="EnsemblMetazoa" id="AMEM016006-PA"/>
    </source>
</evidence>
<dbReference type="EnsemblMetazoa" id="AMEM016006-RA">
    <property type="protein sequence ID" value="AMEM016006-PA"/>
    <property type="gene ID" value="AMEM016006"/>
</dbReference>
<name>A0A182VJG2_ANOME</name>
<accession>A0A182VJG2</accession>
<keyword evidence="2" id="KW-1185">Reference proteome</keyword>
<organism evidence="1 2">
    <name type="scientific">Anopheles merus</name>
    <name type="common">Mosquito</name>
    <dbReference type="NCBI Taxonomy" id="30066"/>
    <lineage>
        <taxon>Eukaryota</taxon>
        <taxon>Metazoa</taxon>
        <taxon>Ecdysozoa</taxon>
        <taxon>Arthropoda</taxon>
        <taxon>Hexapoda</taxon>
        <taxon>Insecta</taxon>
        <taxon>Pterygota</taxon>
        <taxon>Neoptera</taxon>
        <taxon>Endopterygota</taxon>
        <taxon>Diptera</taxon>
        <taxon>Nematocera</taxon>
        <taxon>Culicoidea</taxon>
        <taxon>Culicidae</taxon>
        <taxon>Anophelinae</taxon>
        <taxon>Anopheles</taxon>
    </lineage>
</organism>
<evidence type="ECO:0000313" key="2">
    <source>
        <dbReference type="Proteomes" id="UP000075903"/>
    </source>
</evidence>